<protein>
    <recommendedName>
        <fullName evidence="9">Transcriptional regulatory protein DEP1</fullName>
    </recommendedName>
</protein>
<evidence type="ECO:0000313" key="7">
    <source>
        <dbReference type="EMBL" id="KAG4425488.1"/>
    </source>
</evidence>
<dbReference type="SMART" id="SM01401">
    <property type="entry name" value="Sds3"/>
    <property type="match status" value="1"/>
</dbReference>
<evidence type="ECO:0000256" key="4">
    <source>
        <dbReference type="ARBA" id="ARBA00023163"/>
    </source>
</evidence>
<comment type="caution">
    <text evidence="7">The sequence shown here is derived from an EMBL/GenBank/DDBJ whole genome shotgun (WGS) entry which is preliminary data.</text>
</comment>
<keyword evidence="8" id="KW-1185">Reference proteome</keyword>
<feature type="compositionally biased region" description="Acidic residues" evidence="6">
    <location>
        <begin position="205"/>
        <end position="218"/>
    </location>
</feature>
<feature type="compositionally biased region" description="Basic and acidic residues" evidence="6">
    <location>
        <begin position="67"/>
        <end position="76"/>
    </location>
</feature>
<feature type="region of interest" description="Disordered" evidence="6">
    <location>
        <begin position="563"/>
        <end position="691"/>
    </location>
</feature>
<name>A0A8H7WI95_9HELO</name>
<keyword evidence="3" id="KW-0805">Transcription regulation</keyword>
<dbReference type="OrthoDB" id="20886at2759"/>
<accession>A0A8H7WI95</accession>
<feature type="compositionally biased region" description="Polar residues" evidence="6">
    <location>
        <begin position="599"/>
        <end position="613"/>
    </location>
</feature>
<reference evidence="7" key="1">
    <citation type="submission" date="2021-02" db="EMBL/GenBank/DDBJ databases">
        <title>Genome sequence Cadophora malorum strain M34.</title>
        <authorList>
            <person name="Stefanovic E."/>
            <person name="Vu D."/>
            <person name="Scully C."/>
            <person name="Dijksterhuis J."/>
            <person name="Roader J."/>
            <person name="Houbraken J."/>
        </authorList>
    </citation>
    <scope>NUCLEOTIDE SEQUENCE</scope>
    <source>
        <strain evidence="7">M34</strain>
    </source>
</reference>
<evidence type="ECO:0000256" key="2">
    <source>
        <dbReference type="ARBA" id="ARBA00022491"/>
    </source>
</evidence>
<dbReference type="PANTHER" id="PTHR21964">
    <property type="entry name" value="BREAST CANCER METASTASIS-SUPPRESSOR 1"/>
    <property type="match status" value="1"/>
</dbReference>
<dbReference type="GO" id="GO:0010468">
    <property type="term" value="P:regulation of gene expression"/>
    <property type="evidence" value="ECO:0007669"/>
    <property type="project" value="UniProtKB-ARBA"/>
</dbReference>
<dbReference type="GO" id="GO:0005654">
    <property type="term" value="C:nucleoplasm"/>
    <property type="evidence" value="ECO:0007669"/>
    <property type="project" value="UniProtKB-ARBA"/>
</dbReference>
<feature type="compositionally biased region" description="Polar residues" evidence="6">
    <location>
        <begin position="563"/>
        <end position="585"/>
    </location>
</feature>
<sequence>MEQAVDAILQVAREEGSLTELSDVEIDGDGSSSLSEIEDKDGDQDEDAEGSDELSMISDDENDSEAETERLEESPNKFRQQQDLVMSSHGNNQTYEQSPSKLHKQIAPADLEDDDEDDPLSSDDISLNDPDSPKSSERGEPEPEPTTAATSLGDSSGEGKNLLSVADADTRKRKRSIMAGGAVDDDLEEPLRKRTGSVMTPGDDYAIEDDADPDEEGDLSNPISGNVSGDEGGAVQEDEVPEEIEEAIATEENNAEVPDIPISPKKRGRKKKKAAENGVGGHDDADGDLAVNGDHEVRNGDEEADAEGDDEAEAAMRNEEELEKKRIALDQLATIERQFATFRDRLYDERLAQLNREEEMLRQDNPTHPGYLAMMKSITARRDERIRIADKLREYELENLKIQSVAKRSQVLVQYQQEVREIREKKLEQLGQKWYEIQHDRRNHAGSVPDYSLKFQPRRPQQIMNQIAYNSEVSILSGIAKYVGFPAAPPMASATAAELEEDFEKMGRTRQVQQVQPAIPLHELAALRNVSSSSRFKPAEEQFMKETPWANPQHPSHAHLLTRQTSAQQTPRTASPFSQVQVQPRRNSHQHGSGLPVSGTFSNSSSLLQHSNGLSGGRISPHNPFANSNQSHAIAPSPLGSRQTSLSPQQNRHPSVLPDQQHGQPHVAEAPKNVVIQQSPVGSSDVPRDIPLDMRREQAAAMMSRF</sequence>
<gene>
    <name evidence="7" type="ORF">IFR04_001407</name>
</gene>
<comment type="subcellular location">
    <subcellularLocation>
        <location evidence="1">Nucleus</location>
    </subcellularLocation>
</comment>
<dbReference type="Pfam" id="PF08598">
    <property type="entry name" value="Sds3"/>
    <property type="match status" value="1"/>
</dbReference>
<evidence type="ECO:0000256" key="6">
    <source>
        <dbReference type="SAM" id="MobiDB-lite"/>
    </source>
</evidence>
<proteinExistence type="predicted"/>
<feature type="compositionally biased region" description="Acidic residues" evidence="6">
    <location>
        <begin position="236"/>
        <end position="249"/>
    </location>
</feature>
<feature type="region of interest" description="Disordered" evidence="6">
    <location>
        <begin position="15"/>
        <end position="317"/>
    </location>
</feature>
<evidence type="ECO:0000256" key="3">
    <source>
        <dbReference type="ARBA" id="ARBA00023015"/>
    </source>
</evidence>
<feature type="compositionally biased region" description="Acidic residues" evidence="6">
    <location>
        <begin position="302"/>
        <end position="313"/>
    </location>
</feature>
<dbReference type="Gene3D" id="1.20.5.1500">
    <property type="match status" value="1"/>
</dbReference>
<organism evidence="7 8">
    <name type="scientific">Cadophora malorum</name>
    <dbReference type="NCBI Taxonomy" id="108018"/>
    <lineage>
        <taxon>Eukaryota</taxon>
        <taxon>Fungi</taxon>
        <taxon>Dikarya</taxon>
        <taxon>Ascomycota</taxon>
        <taxon>Pezizomycotina</taxon>
        <taxon>Leotiomycetes</taxon>
        <taxon>Helotiales</taxon>
        <taxon>Ploettnerulaceae</taxon>
        <taxon>Cadophora</taxon>
    </lineage>
</organism>
<feature type="compositionally biased region" description="Basic and acidic residues" evidence="6">
    <location>
        <begin position="131"/>
        <end position="141"/>
    </location>
</feature>
<dbReference type="AlphaFoldDB" id="A0A8H7WI95"/>
<evidence type="ECO:0000313" key="8">
    <source>
        <dbReference type="Proteomes" id="UP000664132"/>
    </source>
</evidence>
<keyword evidence="2" id="KW-0678">Repressor</keyword>
<feature type="compositionally biased region" description="Acidic residues" evidence="6">
    <location>
        <begin position="36"/>
        <end position="66"/>
    </location>
</feature>
<feature type="compositionally biased region" description="Polar residues" evidence="6">
    <location>
        <begin position="640"/>
        <end position="653"/>
    </location>
</feature>
<dbReference type="InterPro" id="IPR013907">
    <property type="entry name" value="Sds3"/>
</dbReference>
<evidence type="ECO:0000256" key="1">
    <source>
        <dbReference type="ARBA" id="ARBA00004123"/>
    </source>
</evidence>
<dbReference type="EMBL" id="JAFJYH010000010">
    <property type="protein sequence ID" value="KAG4425488.1"/>
    <property type="molecule type" value="Genomic_DNA"/>
</dbReference>
<keyword evidence="4" id="KW-0804">Transcription</keyword>
<evidence type="ECO:0000256" key="5">
    <source>
        <dbReference type="ARBA" id="ARBA00023242"/>
    </source>
</evidence>
<dbReference type="Proteomes" id="UP000664132">
    <property type="component" value="Unassembled WGS sequence"/>
</dbReference>
<feature type="compositionally biased region" description="Basic residues" evidence="6">
    <location>
        <begin position="264"/>
        <end position="273"/>
    </location>
</feature>
<keyword evidence="5" id="KW-0539">Nucleus</keyword>
<feature type="compositionally biased region" description="Polar residues" evidence="6">
    <location>
        <begin position="77"/>
        <end position="100"/>
    </location>
</feature>
<evidence type="ECO:0008006" key="9">
    <source>
        <dbReference type="Google" id="ProtNLM"/>
    </source>
</evidence>
<feature type="compositionally biased region" description="Acidic residues" evidence="6">
    <location>
        <begin position="110"/>
        <end position="121"/>
    </location>
</feature>